<protein>
    <submittedName>
        <fullName evidence="6">LysR family transcriptional regulator for metE and metH</fullName>
    </submittedName>
</protein>
<dbReference type="Proteomes" id="UP000292262">
    <property type="component" value="Unassembled WGS sequence"/>
</dbReference>
<dbReference type="PANTHER" id="PTHR30419">
    <property type="entry name" value="HTH-TYPE TRANSCRIPTIONAL REGULATOR YBHD"/>
    <property type="match status" value="1"/>
</dbReference>
<keyword evidence="4" id="KW-0804">Transcription</keyword>
<evidence type="ECO:0000259" key="5">
    <source>
        <dbReference type="PROSITE" id="PS50931"/>
    </source>
</evidence>
<dbReference type="Pfam" id="PF00126">
    <property type="entry name" value="HTH_1"/>
    <property type="match status" value="1"/>
</dbReference>
<evidence type="ECO:0000256" key="4">
    <source>
        <dbReference type="ARBA" id="ARBA00023163"/>
    </source>
</evidence>
<dbReference type="OrthoDB" id="9803735at2"/>
<name>A0A4Q7P3X8_9FLAO</name>
<dbReference type="InterPro" id="IPR036388">
    <property type="entry name" value="WH-like_DNA-bd_sf"/>
</dbReference>
<dbReference type="AlphaFoldDB" id="A0A4Q7P3X8"/>
<comment type="caution">
    <text evidence="6">The sequence shown here is derived from an EMBL/GenBank/DDBJ whole genome shotgun (WGS) entry which is preliminary data.</text>
</comment>
<dbReference type="Gene3D" id="3.40.190.290">
    <property type="match status" value="1"/>
</dbReference>
<comment type="similarity">
    <text evidence="1">Belongs to the LysR transcriptional regulatory family.</text>
</comment>
<evidence type="ECO:0000256" key="1">
    <source>
        <dbReference type="ARBA" id="ARBA00009437"/>
    </source>
</evidence>
<sequence>MEIKHFRLIKAIQEEGNLANSAEKLFLTQSALSHQLRDLELQLGFKIFYRRRHNWKLTDEGQAIYRLSIKVLDQIEKGFDVIDKLKKGASGTIRLSTECYSFYHGLSSLIQKMGYLYPDISVNFNLDATHQPVDKLLSHDIDAALVTQKPNNKELEASFIQEDELFVLMHQENPFSQQEFLEAQDFADLPLIIHSFPLETVSLYTHYLKPHHIEPVKISAIPLTEVALEMVAANLGVLCMPKWALTSFKLTDEILYKRIGQNGLKRKHYLIYRKADASKKFIREFIASLMEEFIS</sequence>
<keyword evidence="3" id="KW-0238">DNA-binding</keyword>
<dbReference type="Pfam" id="PF03466">
    <property type="entry name" value="LysR_substrate"/>
    <property type="match status" value="1"/>
</dbReference>
<dbReference type="InterPro" id="IPR050950">
    <property type="entry name" value="HTH-type_LysR_regulators"/>
</dbReference>
<feature type="domain" description="HTH lysR-type" evidence="5">
    <location>
        <begin position="1"/>
        <end position="58"/>
    </location>
</feature>
<keyword evidence="7" id="KW-1185">Reference proteome</keyword>
<gene>
    <name evidence="6" type="ORF">EV197_1970</name>
</gene>
<reference evidence="6 7" key="1">
    <citation type="submission" date="2019-02" db="EMBL/GenBank/DDBJ databases">
        <title>Genomic Encyclopedia of Type Strains, Phase IV (KMG-IV): sequencing the most valuable type-strain genomes for metagenomic binning, comparative biology and taxonomic classification.</title>
        <authorList>
            <person name="Goeker M."/>
        </authorList>
    </citation>
    <scope>NUCLEOTIDE SEQUENCE [LARGE SCALE GENOMIC DNA]</scope>
    <source>
        <strain evidence="6 7">DSM 17196</strain>
    </source>
</reference>
<evidence type="ECO:0000256" key="2">
    <source>
        <dbReference type="ARBA" id="ARBA00023015"/>
    </source>
</evidence>
<dbReference type="PANTHER" id="PTHR30419:SF28">
    <property type="entry name" value="HTH-TYPE TRANSCRIPTIONAL REGULATOR BSDA"/>
    <property type="match status" value="1"/>
</dbReference>
<dbReference type="RefSeq" id="WP_130286526.1">
    <property type="nucleotide sequence ID" value="NZ_SGXE01000002.1"/>
</dbReference>
<dbReference type="PROSITE" id="PS50931">
    <property type="entry name" value="HTH_LYSR"/>
    <property type="match status" value="1"/>
</dbReference>
<dbReference type="GO" id="GO:0003700">
    <property type="term" value="F:DNA-binding transcription factor activity"/>
    <property type="evidence" value="ECO:0007669"/>
    <property type="project" value="InterPro"/>
</dbReference>
<evidence type="ECO:0000256" key="3">
    <source>
        <dbReference type="ARBA" id="ARBA00023125"/>
    </source>
</evidence>
<evidence type="ECO:0000313" key="7">
    <source>
        <dbReference type="Proteomes" id="UP000292262"/>
    </source>
</evidence>
<dbReference type="InterPro" id="IPR036390">
    <property type="entry name" value="WH_DNA-bd_sf"/>
</dbReference>
<dbReference type="GO" id="GO:0005829">
    <property type="term" value="C:cytosol"/>
    <property type="evidence" value="ECO:0007669"/>
    <property type="project" value="TreeGrafter"/>
</dbReference>
<keyword evidence="2" id="KW-0805">Transcription regulation</keyword>
<dbReference type="SUPFAM" id="SSF53850">
    <property type="entry name" value="Periplasmic binding protein-like II"/>
    <property type="match status" value="1"/>
</dbReference>
<dbReference type="GO" id="GO:0003677">
    <property type="term" value="F:DNA binding"/>
    <property type="evidence" value="ECO:0007669"/>
    <property type="project" value="UniProtKB-KW"/>
</dbReference>
<dbReference type="PRINTS" id="PR00039">
    <property type="entry name" value="HTHLYSR"/>
</dbReference>
<proteinExistence type="inferred from homology"/>
<dbReference type="Gene3D" id="1.10.10.10">
    <property type="entry name" value="Winged helix-like DNA-binding domain superfamily/Winged helix DNA-binding domain"/>
    <property type="match status" value="1"/>
</dbReference>
<evidence type="ECO:0000313" key="6">
    <source>
        <dbReference type="EMBL" id="RZS93392.1"/>
    </source>
</evidence>
<organism evidence="6 7">
    <name type="scientific">Aquimarina brevivitae</name>
    <dbReference type="NCBI Taxonomy" id="323412"/>
    <lineage>
        <taxon>Bacteria</taxon>
        <taxon>Pseudomonadati</taxon>
        <taxon>Bacteroidota</taxon>
        <taxon>Flavobacteriia</taxon>
        <taxon>Flavobacteriales</taxon>
        <taxon>Flavobacteriaceae</taxon>
        <taxon>Aquimarina</taxon>
    </lineage>
</organism>
<dbReference type="SUPFAM" id="SSF46785">
    <property type="entry name" value="Winged helix' DNA-binding domain"/>
    <property type="match status" value="1"/>
</dbReference>
<accession>A0A4Q7P3X8</accession>
<dbReference type="InterPro" id="IPR000847">
    <property type="entry name" value="LysR_HTH_N"/>
</dbReference>
<dbReference type="EMBL" id="SGXE01000002">
    <property type="protein sequence ID" value="RZS93392.1"/>
    <property type="molecule type" value="Genomic_DNA"/>
</dbReference>
<dbReference type="InterPro" id="IPR005119">
    <property type="entry name" value="LysR_subst-bd"/>
</dbReference>